<dbReference type="SMART" id="SM00267">
    <property type="entry name" value="GGDEF"/>
    <property type="match status" value="1"/>
</dbReference>
<dbReference type="Pfam" id="PF00990">
    <property type="entry name" value="GGDEF"/>
    <property type="match status" value="1"/>
</dbReference>
<evidence type="ECO:0000259" key="1">
    <source>
        <dbReference type="PROSITE" id="PS50112"/>
    </source>
</evidence>
<organism evidence="4 5">
    <name type="scientific">Orenia marismortui</name>
    <dbReference type="NCBI Taxonomy" id="46469"/>
    <lineage>
        <taxon>Bacteria</taxon>
        <taxon>Bacillati</taxon>
        <taxon>Bacillota</taxon>
        <taxon>Clostridia</taxon>
        <taxon>Halanaerobiales</taxon>
        <taxon>Halobacteroidaceae</taxon>
        <taxon>Orenia</taxon>
    </lineage>
</organism>
<keyword evidence="5" id="KW-1185">Reference proteome</keyword>
<dbReference type="Gene3D" id="1.10.3210.10">
    <property type="entry name" value="Hypothetical protein af1432"/>
    <property type="match status" value="1"/>
</dbReference>
<dbReference type="InterPro" id="IPR000160">
    <property type="entry name" value="GGDEF_dom"/>
</dbReference>
<dbReference type="Pfam" id="PF13487">
    <property type="entry name" value="HD_5"/>
    <property type="match status" value="1"/>
</dbReference>
<feature type="domain" description="PAS" evidence="1">
    <location>
        <begin position="23"/>
        <end position="74"/>
    </location>
</feature>
<evidence type="ECO:0000259" key="3">
    <source>
        <dbReference type="PROSITE" id="PS51832"/>
    </source>
</evidence>
<dbReference type="PROSITE" id="PS51832">
    <property type="entry name" value="HD_GYP"/>
    <property type="match status" value="1"/>
</dbReference>
<dbReference type="SUPFAM" id="SSF109604">
    <property type="entry name" value="HD-domain/PDEase-like"/>
    <property type="match status" value="1"/>
</dbReference>
<evidence type="ECO:0000313" key="5">
    <source>
        <dbReference type="Proteomes" id="UP000295832"/>
    </source>
</evidence>
<dbReference type="Proteomes" id="UP000295832">
    <property type="component" value="Unassembled WGS sequence"/>
</dbReference>
<dbReference type="PROSITE" id="PS50887">
    <property type="entry name" value="GGDEF"/>
    <property type="match status" value="1"/>
</dbReference>
<dbReference type="AlphaFoldDB" id="A0A4R8H393"/>
<evidence type="ECO:0000313" key="4">
    <source>
        <dbReference type="EMBL" id="TDX53210.1"/>
    </source>
</evidence>
<dbReference type="Pfam" id="PF13426">
    <property type="entry name" value="PAS_9"/>
    <property type="match status" value="1"/>
</dbReference>
<name>A0A4R8H393_9FIRM</name>
<comment type="caution">
    <text evidence="4">The sequence shown here is derived from an EMBL/GenBank/DDBJ whole genome shotgun (WGS) entry which is preliminary data.</text>
</comment>
<dbReference type="InterPro" id="IPR000014">
    <property type="entry name" value="PAS"/>
</dbReference>
<evidence type="ECO:0000259" key="2">
    <source>
        <dbReference type="PROSITE" id="PS50887"/>
    </source>
</evidence>
<dbReference type="InterPro" id="IPR052020">
    <property type="entry name" value="Cyclic_di-GMP/3'3'-cGAMP_PDE"/>
</dbReference>
<dbReference type="InterPro" id="IPR043128">
    <property type="entry name" value="Rev_trsase/Diguanyl_cyclase"/>
</dbReference>
<dbReference type="InterPro" id="IPR029787">
    <property type="entry name" value="Nucleotide_cyclase"/>
</dbReference>
<dbReference type="CDD" id="cd00130">
    <property type="entry name" value="PAS"/>
    <property type="match status" value="1"/>
</dbReference>
<reference evidence="4 5" key="1">
    <citation type="submission" date="2019-03" db="EMBL/GenBank/DDBJ databases">
        <title>Subsurface microbial communities from deep shales in Ohio and West Virginia, USA.</title>
        <authorList>
            <person name="Wrighton K."/>
        </authorList>
    </citation>
    <scope>NUCLEOTIDE SEQUENCE [LARGE SCALE GENOMIC DNA]</scope>
    <source>
        <strain evidence="4 5">MSL 6dP</strain>
    </source>
</reference>
<feature type="domain" description="GGDEF" evidence="2">
    <location>
        <begin position="174"/>
        <end position="306"/>
    </location>
</feature>
<dbReference type="PANTHER" id="PTHR45228">
    <property type="entry name" value="CYCLIC DI-GMP PHOSPHODIESTERASE TM_0186-RELATED"/>
    <property type="match status" value="1"/>
</dbReference>
<dbReference type="CDD" id="cd00077">
    <property type="entry name" value="HDc"/>
    <property type="match status" value="1"/>
</dbReference>
<dbReference type="InterPro" id="IPR037522">
    <property type="entry name" value="HD_GYP_dom"/>
</dbReference>
<protein>
    <submittedName>
        <fullName evidence="4">PAS domain S-box-containing protein/diguanylate cyclase (GGDEF)-like protein</fullName>
    </submittedName>
</protein>
<dbReference type="NCBIfam" id="TIGR00254">
    <property type="entry name" value="GGDEF"/>
    <property type="match status" value="1"/>
</dbReference>
<proteinExistence type="predicted"/>
<dbReference type="EMBL" id="SOEG01000003">
    <property type="protein sequence ID" value="TDX53210.1"/>
    <property type="molecule type" value="Genomic_DNA"/>
</dbReference>
<dbReference type="InterPro" id="IPR035965">
    <property type="entry name" value="PAS-like_dom_sf"/>
</dbReference>
<feature type="domain" description="HD-GYP" evidence="3">
    <location>
        <begin position="291"/>
        <end position="491"/>
    </location>
</feature>
<gene>
    <name evidence="4" type="ORF">C7959_10362</name>
</gene>
<sequence length="491" mass="57135">MLLIIAITIILLSYILCELKKRRSSYYQSLFKDNHSVIILLDPQSGNLIDANSAAISYYGYTKEELLTKNITEINTLSQKDVKIEMKRSKKEEKKHFYFQHRLADGEIRDVEVYSGPIKVDNKILLYSIVHDITEKKKAEEEISYLTFHDPVTNLYNRSYYQRAIKELDLAENYPISIIMGDINGLKLTNDVFGHQCGDKLLIEVSNILKSATRSSDIVVRWGGDEFCILLAGSNSSEAKEVIKRIKSKCQNSNFDPIPPSISLGYDTKYDSETELEEVFKIAEDRMYDEKEKFKATPNNYLINSFMKKLYSKNNYILENNKRVKDLAIKLGKELNLSQVELDKLSLLAEYHDIGHLRLSEDLVNNEDRISDQEKERIKKHSRLGYDIARRFSYLNPISEYILYHHENWDGSGYPKGLKGEKIPLLSQIIHLVDIYDALLHKIYYILDTEYDCYNCTIDLCEINVLDEIKRKRGVFFDPKLVDSFLRLFDQ</sequence>
<accession>A0A4R8H393</accession>
<dbReference type="NCBIfam" id="TIGR00229">
    <property type="entry name" value="sensory_box"/>
    <property type="match status" value="1"/>
</dbReference>
<dbReference type="SMART" id="SM00091">
    <property type="entry name" value="PAS"/>
    <property type="match status" value="1"/>
</dbReference>
<dbReference type="Gene3D" id="3.30.70.270">
    <property type="match status" value="1"/>
</dbReference>
<dbReference type="InterPro" id="IPR003607">
    <property type="entry name" value="HD/PDEase_dom"/>
</dbReference>
<dbReference type="Gene3D" id="3.30.450.20">
    <property type="entry name" value="PAS domain"/>
    <property type="match status" value="1"/>
</dbReference>
<dbReference type="RefSeq" id="WP_134114833.1">
    <property type="nucleotide sequence ID" value="NZ_SOEG01000003.1"/>
</dbReference>
<dbReference type="PANTHER" id="PTHR45228:SF1">
    <property type="entry name" value="CYCLIC DI-GMP PHOSPHODIESTERASE TM_0186"/>
    <property type="match status" value="1"/>
</dbReference>
<dbReference type="SUPFAM" id="SSF55785">
    <property type="entry name" value="PYP-like sensor domain (PAS domain)"/>
    <property type="match status" value="1"/>
</dbReference>
<dbReference type="SUPFAM" id="SSF55073">
    <property type="entry name" value="Nucleotide cyclase"/>
    <property type="match status" value="1"/>
</dbReference>
<dbReference type="PROSITE" id="PS50112">
    <property type="entry name" value="PAS"/>
    <property type="match status" value="1"/>
</dbReference>
<dbReference type="CDD" id="cd01949">
    <property type="entry name" value="GGDEF"/>
    <property type="match status" value="1"/>
</dbReference>